<dbReference type="EMBL" id="HBUF01610278">
    <property type="protein sequence ID" value="CAG6778567.1"/>
    <property type="molecule type" value="Transcribed_RNA"/>
</dbReference>
<dbReference type="EMBL" id="HBUF01088141">
    <property type="protein sequence ID" value="CAG6634917.1"/>
    <property type="molecule type" value="Transcribed_RNA"/>
</dbReference>
<evidence type="ECO:0000256" key="1">
    <source>
        <dbReference type="SAM" id="SignalP"/>
    </source>
</evidence>
<organism evidence="2">
    <name type="scientific">Cacopsylla melanoneura</name>
    <dbReference type="NCBI Taxonomy" id="428564"/>
    <lineage>
        <taxon>Eukaryota</taxon>
        <taxon>Metazoa</taxon>
        <taxon>Ecdysozoa</taxon>
        <taxon>Arthropoda</taxon>
        <taxon>Hexapoda</taxon>
        <taxon>Insecta</taxon>
        <taxon>Pterygota</taxon>
        <taxon>Neoptera</taxon>
        <taxon>Paraneoptera</taxon>
        <taxon>Hemiptera</taxon>
        <taxon>Sternorrhyncha</taxon>
        <taxon>Psylloidea</taxon>
        <taxon>Psyllidae</taxon>
        <taxon>Psyllinae</taxon>
        <taxon>Cacopsylla</taxon>
    </lineage>
</organism>
<feature type="chain" id="PRO_5036262320" description="Secreted protein" evidence="1">
    <location>
        <begin position="18"/>
        <end position="99"/>
    </location>
</feature>
<proteinExistence type="predicted"/>
<feature type="signal peptide" evidence="1">
    <location>
        <begin position="1"/>
        <end position="17"/>
    </location>
</feature>
<dbReference type="EMBL" id="HBUF01088142">
    <property type="protein sequence ID" value="CAG6634918.1"/>
    <property type="molecule type" value="Transcribed_RNA"/>
</dbReference>
<dbReference type="EMBL" id="HBUF01259135">
    <property type="protein sequence ID" value="CAG6682416.1"/>
    <property type="molecule type" value="Transcribed_RNA"/>
</dbReference>
<dbReference type="AlphaFoldDB" id="A0A8D8VTA3"/>
<evidence type="ECO:0000313" key="2">
    <source>
        <dbReference type="EMBL" id="CAG6634918.1"/>
    </source>
</evidence>
<accession>A0A8D8VTA3</accession>
<keyword evidence="1" id="KW-0732">Signal</keyword>
<reference evidence="2" key="1">
    <citation type="submission" date="2021-05" db="EMBL/GenBank/DDBJ databases">
        <authorList>
            <person name="Alioto T."/>
            <person name="Alioto T."/>
            <person name="Gomez Garrido J."/>
        </authorList>
    </citation>
    <scope>NUCLEOTIDE SEQUENCE</scope>
</reference>
<protein>
    <recommendedName>
        <fullName evidence="3">Secreted protein</fullName>
    </recommendedName>
</protein>
<evidence type="ECO:0008006" key="3">
    <source>
        <dbReference type="Google" id="ProtNLM"/>
    </source>
</evidence>
<sequence length="99" mass="11268">MCIGMLVPFFRIRTLLASLILLSCQLLYAAQSIIFCNSPTKCLLLYSSKYHFSVHSFFSLYRVDHLIILALSSRRITKGLHVSSLVILRRWAPFTSSNG</sequence>
<dbReference type="EMBL" id="HBUF01259136">
    <property type="protein sequence ID" value="CAG6682417.1"/>
    <property type="molecule type" value="Transcribed_RNA"/>
</dbReference>
<name>A0A8D8VTA3_9HEMI</name>